<feature type="region of interest" description="Disordered" evidence="1">
    <location>
        <begin position="84"/>
        <end position="107"/>
    </location>
</feature>
<protein>
    <submittedName>
        <fullName evidence="2">Uncharacterized protein</fullName>
    </submittedName>
</protein>
<dbReference type="RefSeq" id="WP_074256808.1">
    <property type="nucleotide sequence ID" value="NZ_FSRL01000001.1"/>
</dbReference>
<dbReference type="EMBL" id="FSRL01000001">
    <property type="protein sequence ID" value="SIO11759.1"/>
    <property type="molecule type" value="Genomic_DNA"/>
</dbReference>
<evidence type="ECO:0000313" key="3">
    <source>
        <dbReference type="Proteomes" id="UP000184932"/>
    </source>
</evidence>
<organism evidence="2 3">
    <name type="scientific">Vannielia litorea</name>
    <dbReference type="NCBI Taxonomy" id="1217970"/>
    <lineage>
        <taxon>Bacteria</taxon>
        <taxon>Pseudomonadati</taxon>
        <taxon>Pseudomonadota</taxon>
        <taxon>Alphaproteobacteria</taxon>
        <taxon>Rhodobacterales</taxon>
        <taxon>Paracoccaceae</taxon>
        <taxon>Vannielia</taxon>
    </lineage>
</organism>
<dbReference type="AlphaFoldDB" id="A0A1N6GW51"/>
<keyword evidence="3" id="KW-1185">Reference proteome</keyword>
<evidence type="ECO:0000256" key="1">
    <source>
        <dbReference type="SAM" id="MobiDB-lite"/>
    </source>
</evidence>
<name>A0A1N6GW51_9RHOB</name>
<dbReference type="OrthoDB" id="529575at2"/>
<reference evidence="3" key="1">
    <citation type="submission" date="2016-11" db="EMBL/GenBank/DDBJ databases">
        <authorList>
            <person name="Varghese N."/>
            <person name="Submissions S."/>
        </authorList>
    </citation>
    <scope>NUCLEOTIDE SEQUENCE [LARGE SCALE GENOMIC DNA]</scope>
    <source>
        <strain evidence="3">DSM 29440</strain>
    </source>
</reference>
<proteinExistence type="predicted"/>
<dbReference type="STRING" id="1217970.SAMN05444002_2838"/>
<feature type="compositionally biased region" description="Basic and acidic residues" evidence="1">
    <location>
        <begin position="88"/>
        <end position="101"/>
    </location>
</feature>
<sequence length="138" mass="15477">MSDHNPTIADLKAFIRAQLNANCDPVPPKTATSQQKHLTVWTTRDKRRPIGLEFGHDEIVNLWIVSMNAPPKLPDTVKVTKKVWKGSGWRDKDPSPGEKSKGANSNLKPFEVFNTRPITRLGIQSIDDARAILEHLFA</sequence>
<gene>
    <name evidence="2" type="ORF">SAMN05444002_2838</name>
</gene>
<evidence type="ECO:0000313" key="2">
    <source>
        <dbReference type="EMBL" id="SIO11759.1"/>
    </source>
</evidence>
<dbReference type="Proteomes" id="UP000184932">
    <property type="component" value="Unassembled WGS sequence"/>
</dbReference>
<accession>A0A1N6GW51</accession>